<dbReference type="PANTHER" id="PTHR43133">
    <property type="entry name" value="RNA POLYMERASE ECF-TYPE SIGMA FACTO"/>
    <property type="match status" value="1"/>
</dbReference>
<proteinExistence type="inferred from homology"/>
<keyword evidence="3" id="KW-0731">Sigma factor</keyword>
<sequence length="236" mass="28098">MFVYHAILSKFAFDTGEIKLYQVNQLALLDEYGNQKQMSITHDTMVTQLLRQGDEKAFSLLYDTLWESLFSYVMRILHDREDTMDIVQETFIDLWQQRNTLANVNSIRSYIFSIARYKALRYIRLNIEKRDYLASLIEFFDEYEKSVESQLFTQELQRIIDAEVANLPQKMREVFVLSREKNLSYKEIAEQLNISDKTVKKQISNSLKILRLKLNDRNYPTLLVALILPYYPIFFL</sequence>
<evidence type="ECO:0000313" key="8">
    <source>
        <dbReference type="Proteomes" id="UP000597338"/>
    </source>
</evidence>
<keyword evidence="4" id="KW-0804">Transcription</keyword>
<protein>
    <recommendedName>
        <fullName evidence="9">RNA polymerase sigma-70 factor, ECF subfamily</fullName>
    </recommendedName>
</protein>
<dbReference type="Gene3D" id="1.10.1740.10">
    <property type="match status" value="1"/>
</dbReference>
<keyword evidence="2" id="KW-0805">Transcription regulation</keyword>
<evidence type="ECO:0000259" key="6">
    <source>
        <dbReference type="Pfam" id="PF08281"/>
    </source>
</evidence>
<dbReference type="InterPro" id="IPR014327">
    <property type="entry name" value="RNA_pol_sigma70_bacteroid"/>
</dbReference>
<keyword evidence="8" id="KW-1185">Reference proteome</keyword>
<dbReference type="InterPro" id="IPR036388">
    <property type="entry name" value="WH-like_DNA-bd_sf"/>
</dbReference>
<evidence type="ECO:0000313" key="7">
    <source>
        <dbReference type="EMBL" id="GGC13102.1"/>
    </source>
</evidence>
<dbReference type="NCBIfam" id="TIGR02985">
    <property type="entry name" value="Sig70_bacteroi1"/>
    <property type="match status" value="1"/>
</dbReference>
<dbReference type="Proteomes" id="UP000597338">
    <property type="component" value="Unassembled WGS sequence"/>
</dbReference>
<dbReference type="SUPFAM" id="SSF88946">
    <property type="entry name" value="Sigma2 domain of RNA polymerase sigma factors"/>
    <property type="match status" value="1"/>
</dbReference>
<dbReference type="NCBIfam" id="TIGR02937">
    <property type="entry name" value="sigma70-ECF"/>
    <property type="match status" value="1"/>
</dbReference>
<dbReference type="CDD" id="cd06171">
    <property type="entry name" value="Sigma70_r4"/>
    <property type="match status" value="1"/>
</dbReference>
<dbReference type="InterPro" id="IPR013249">
    <property type="entry name" value="RNA_pol_sigma70_r4_t2"/>
</dbReference>
<evidence type="ECO:0000256" key="3">
    <source>
        <dbReference type="ARBA" id="ARBA00023082"/>
    </source>
</evidence>
<evidence type="ECO:0000256" key="2">
    <source>
        <dbReference type="ARBA" id="ARBA00023015"/>
    </source>
</evidence>
<dbReference type="SUPFAM" id="SSF88659">
    <property type="entry name" value="Sigma3 and sigma4 domains of RNA polymerase sigma factors"/>
    <property type="match status" value="1"/>
</dbReference>
<dbReference type="Pfam" id="PF04542">
    <property type="entry name" value="Sigma70_r2"/>
    <property type="match status" value="1"/>
</dbReference>
<dbReference type="InterPro" id="IPR039425">
    <property type="entry name" value="RNA_pol_sigma-70-like"/>
</dbReference>
<dbReference type="Gene3D" id="1.10.10.10">
    <property type="entry name" value="Winged helix-like DNA-binding domain superfamily/Winged helix DNA-binding domain"/>
    <property type="match status" value="1"/>
</dbReference>
<dbReference type="InterPro" id="IPR013325">
    <property type="entry name" value="RNA_pol_sigma_r2"/>
</dbReference>
<gene>
    <name evidence="7" type="ORF">GCM10011386_00920</name>
</gene>
<dbReference type="Pfam" id="PF08281">
    <property type="entry name" value="Sigma70_r4_2"/>
    <property type="match status" value="1"/>
</dbReference>
<dbReference type="InterPro" id="IPR013324">
    <property type="entry name" value="RNA_pol_sigma_r3/r4-like"/>
</dbReference>
<evidence type="ECO:0008006" key="9">
    <source>
        <dbReference type="Google" id="ProtNLM"/>
    </source>
</evidence>
<dbReference type="EMBL" id="BMIK01000001">
    <property type="protein sequence ID" value="GGC13102.1"/>
    <property type="molecule type" value="Genomic_DNA"/>
</dbReference>
<dbReference type="PANTHER" id="PTHR43133:SF46">
    <property type="entry name" value="RNA POLYMERASE SIGMA-70 FACTOR ECF SUBFAMILY"/>
    <property type="match status" value="1"/>
</dbReference>
<feature type="domain" description="RNA polymerase sigma-70 region 2" evidence="5">
    <location>
        <begin position="67"/>
        <end position="124"/>
    </location>
</feature>
<feature type="domain" description="RNA polymerase sigma factor 70 region 4 type 2" evidence="6">
    <location>
        <begin position="158"/>
        <end position="208"/>
    </location>
</feature>
<evidence type="ECO:0000259" key="5">
    <source>
        <dbReference type="Pfam" id="PF04542"/>
    </source>
</evidence>
<dbReference type="InterPro" id="IPR014284">
    <property type="entry name" value="RNA_pol_sigma-70_dom"/>
</dbReference>
<accession>A0ABQ1L0P1</accession>
<reference evidence="8" key="1">
    <citation type="journal article" date="2019" name="Int. J. Syst. Evol. Microbiol.">
        <title>The Global Catalogue of Microorganisms (GCM) 10K type strain sequencing project: providing services to taxonomists for standard genome sequencing and annotation.</title>
        <authorList>
            <consortium name="The Broad Institute Genomics Platform"/>
            <consortium name="The Broad Institute Genome Sequencing Center for Infectious Disease"/>
            <person name="Wu L."/>
            <person name="Ma J."/>
        </authorList>
    </citation>
    <scope>NUCLEOTIDE SEQUENCE [LARGE SCALE GENOMIC DNA]</scope>
    <source>
        <strain evidence="8">CGMCC 1.15342</strain>
    </source>
</reference>
<organism evidence="7 8">
    <name type="scientific">Parapedobacter defluvii</name>
    <dbReference type="NCBI Taxonomy" id="2045106"/>
    <lineage>
        <taxon>Bacteria</taxon>
        <taxon>Pseudomonadati</taxon>
        <taxon>Bacteroidota</taxon>
        <taxon>Sphingobacteriia</taxon>
        <taxon>Sphingobacteriales</taxon>
        <taxon>Sphingobacteriaceae</taxon>
        <taxon>Parapedobacter</taxon>
    </lineage>
</organism>
<evidence type="ECO:0000256" key="4">
    <source>
        <dbReference type="ARBA" id="ARBA00023163"/>
    </source>
</evidence>
<dbReference type="RefSeq" id="WP_188746290.1">
    <property type="nucleotide sequence ID" value="NZ_BMIK01000001.1"/>
</dbReference>
<evidence type="ECO:0000256" key="1">
    <source>
        <dbReference type="ARBA" id="ARBA00010641"/>
    </source>
</evidence>
<comment type="similarity">
    <text evidence="1">Belongs to the sigma-70 factor family. ECF subfamily.</text>
</comment>
<name>A0ABQ1L0P1_9SPHI</name>
<dbReference type="InterPro" id="IPR007627">
    <property type="entry name" value="RNA_pol_sigma70_r2"/>
</dbReference>
<comment type="caution">
    <text evidence="7">The sequence shown here is derived from an EMBL/GenBank/DDBJ whole genome shotgun (WGS) entry which is preliminary data.</text>
</comment>